<dbReference type="InterPro" id="IPR020449">
    <property type="entry name" value="Tscrpt_reg_AraC-type_HTH"/>
</dbReference>
<dbReference type="SUPFAM" id="SSF46689">
    <property type="entry name" value="Homeodomain-like"/>
    <property type="match status" value="2"/>
</dbReference>
<dbReference type="GO" id="GO:0043565">
    <property type="term" value="F:sequence-specific DNA binding"/>
    <property type="evidence" value="ECO:0007669"/>
    <property type="project" value="InterPro"/>
</dbReference>
<gene>
    <name evidence="5" type="ORF">DNH61_21495</name>
</gene>
<dbReference type="AlphaFoldDB" id="A0A2W1L6P1"/>
<keyword evidence="3" id="KW-0804">Transcription</keyword>
<dbReference type="PROSITE" id="PS01124">
    <property type="entry name" value="HTH_ARAC_FAMILY_2"/>
    <property type="match status" value="1"/>
</dbReference>
<dbReference type="Proteomes" id="UP000249522">
    <property type="component" value="Unassembled WGS sequence"/>
</dbReference>
<evidence type="ECO:0000259" key="4">
    <source>
        <dbReference type="PROSITE" id="PS01124"/>
    </source>
</evidence>
<keyword evidence="1" id="KW-0805">Transcription regulation</keyword>
<dbReference type="InterPro" id="IPR003313">
    <property type="entry name" value="AraC-bd"/>
</dbReference>
<evidence type="ECO:0000256" key="3">
    <source>
        <dbReference type="ARBA" id="ARBA00023163"/>
    </source>
</evidence>
<dbReference type="Pfam" id="PF12833">
    <property type="entry name" value="HTH_18"/>
    <property type="match status" value="1"/>
</dbReference>
<dbReference type="PANTHER" id="PTHR43280:SF28">
    <property type="entry name" value="HTH-TYPE TRANSCRIPTIONAL ACTIVATOR RHAS"/>
    <property type="match status" value="1"/>
</dbReference>
<dbReference type="InterPro" id="IPR018060">
    <property type="entry name" value="HTH_AraC"/>
</dbReference>
<dbReference type="InterPro" id="IPR037923">
    <property type="entry name" value="HTH-like"/>
</dbReference>
<dbReference type="PRINTS" id="PR00032">
    <property type="entry name" value="HTHARAC"/>
</dbReference>
<evidence type="ECO:0000313" key="6">
    <source>
        <dbReference type="Proteomes" id="UP000249522"/>
    </source>
</evidence>
<dbReference type="SUPFAM" id="SSF51215">
    <property type="entry name" value="Regulatory protein AraC"/>
    <property type="match status" value="1"/>
</dbReference>
<proteinExistence type="predicted"/>
<dbReference type="RefSeq" id="WP_111148896.1">
    <property type="nucleotide sequence ID" value="NZ_QKRB01000056.1"/>
</dbReference>
<feature type="domain" description="HTH araC/xylS-type" evidence="4">
    <location>
        <begin position="188"/>
        <end position="286"/>
    </location>
</feature>
<dbReference type="OrthoDB" id="506156at2"/>
<dbReference type="PROSITE" id="PS00041">
    <property type="entry name" value="HTH_ARAC_FAMILY_1"/>
    <property type="match status" value="1"/>
</dbReference>
<keyword evidence="6" id="KW-1185">Reference proteome</keyword>
<keyword evidence="2" id="KW-0238">DNA-binding</keyword>
<organism evidence="5 6">
    <name type="scientific">Paenibacillus sambharensis</name>
    <dbReference type="NCBI Taxonomy" id="1803190"/>
    <lineage>
        <taxon>Bacteria</taxon>
        <taxon>Bacillati</taxon>
        <taxon>Bacillota</taxon>
        <taxon>Bacilli</taxon>
        <taxon>Bacillales</taxon>
        <taxon>Paenibacillaceae</taxon>
        <taxon>Paenibacillus</taxon>
    </lineage>
</organism>
<dbReference type="InterPro" id="IPR009057">
    <property type="entry name" value="Homeodomain-like_sf"/>
</dbReference>
<dbReference type="Gene3D" id="2.60.120.10">
    <property type="entry name" value="Jelly Rolls"/>
    <property type="match status" value="1"/>
</dbReference>
<dbReference type="GO" id="GO:0003700">
    <property type="term" value="F:DNA-binding transcription factor activity"/>
    <property type="evidence" value="ECO:0007669"/>
    <property type="project" value="InterPro"/>
</dbReference>
<accession>A0A2W1L6P1</accession>
<reference evidence="5 6" key="1">
    <citation type="submission" date="2018-06" db="EMBL/GenBank/DDBJ databases">
        <title>Paenibacillus imtechensis sp. nov.</title>
        <authorList>
            <person name="Pinnaka A.K."/>
            <person name="Singh H."/>
            <person name="Kaur M."/>
        </authorList>
    </citation>
    <scope>NUCLEOTIDE SEQUENCE [LARGE SCALE GENOMIC DNA]</scope>
    <source>
        <strain evidence="5 6">SMB1</strain>
    </source>
</reference>
<dbReference type="Gene3D" id="1.10.10.60">
    <property type="entry name" value="Homeodomain-like"/>
    <property type="match status" value="2"/>
</dbReference>
<protein>
    <submittedName>
        <fullName evidence="5">AraC family transcriptional regulator</fullName>
    </submittedName>
</protein>
<dbReference type="Pfam" id="PF02311">
    <property type="entry name" value="AraC_binding"/>
    <property type="match status" value="1"/>
</dbReference>
<evidence type="ECO:0000313" key="5">
    <source>
        <dbReference type="EMBL" id="PZD93780.1"/>
    </source>
</evidence>
<dbReference type="SMART" id="SM00342">
    <property type="entry name" value="HTH_ARAC"/>
    <property type="match status" value="1"/>
</dbReference>
<dbReference type="PANTHER" id="PTHR43280">
    <property type="entry name" value="ARAC-FAMILY TRANSCRIPTIONAL REGULATOR"/>
    <property type="match status" value="1"/>
</dbReference>
<dbReference type="InterPro" id="IPR018062">
    <property type="entry name" value="HTH_AraC-typ_CS"/>
</dbReference>
<dbReference type="EMBL" id="QKRB01000056">
    <property type="protein sequence ID" value="PZD93780.1"/>
    <property type="molecule type" value="Genomic_DNA"/>
</dbReference>
<comment type="caution">
    <text evidence="5">The sequence shown here is derived from an EMBL/GenBank/DDBJ whole genome shotgun (WGS) entry which is preliminary data.</text>
</comment>
<evidence type="ECO:0000256" key="2">
    <source>
        <dbReference type="ARBA" id="ARBA00023125"/>
    </source>
</evidence>
<name>A0A2W1L6P1_9BACL</name>
<sequence>MQEGGELIKLDYGAEEEAFHMNHTKRLQPFERGNHYHGTYEIYYLLNGQRTYFIRDRSYHVLGGDLVFINRHEVHKSSVIGDPRHERIVINFREEFLASSLTLPDVDLMSPFRQKSHVMRLNLRSQMLVNSVMDKLTRELQERRTGWQSAVKLLLAELLLFAVRQAEEADGQPARVDEHPDPVHRKISEVVRYLHAHYSEPLKLETLAAEFYISPYYLSRCFKKVTGFTFIEFLTLTRIREAQLLLRRTDRKVIDIAQAAGFDNIAHFGRTFKKATGLTPGAYRRQKDS</sequence>
<evidence type="ECO:0000256" key="1">
    <source>
        <dbReference type="ARBA" id="ARBA00023015"/>
    </source>
</evidence>
<dbReference type="InterPro" id="IPR014710">
    <property type="entry name" value="RmlC-like_jellyroll"/>
</dbReference>